<dbReference type="EMBL" id="LJHD01000169">
    <property type="protein sequence ID" value="ONI43053.1"/>
    <property type="molecule type" value="Genomic_DNA"/>
</dbReference>
<keyword evidence="1" id="KW-0808">Transferase</keyword>
<keyword evidence="2" id="KW-1185">Reference proteome</keyword>
<gene>
    <name evidence="1" type="ORF">AN640_06890</name>
</gene>
<dbReference type="Proteomes" id="UP000188637">
    <property type="component" value="Unassembled WGS sequence"/>
</dbReference>
<organism evidence="1 2">
    <name type="scientific">Candidatus Epulonipiscium fishelsonii</name>
    <dbReference type="NCBI Taxonomy" id="77094"/>
    <lineage>
        <taxon>Bacteria</taxon>
        <taxon>Bacillati</taxon>
        <taxon>Bacillota</taxon>
        <taxon>Clostridia</taxon>
        <taxon>Lachnospirales</taxon>
        <taxon>Lachnospiraceae</taxon>
        <taxon>Candidatus Epulonipiscium</taxon>
    </lineage>
</organism>
<accession>A0ACC8XHH2</accession>
<sequence>MEGLKLVLSGPSGSGKGTIVQELLKSDNFKLSISATTRNKREGEIHGVHYFYKSKTEFEEMIKNDELIEYAHFCDNYYGTPKVFINEVVKEGFDIILEIEVQGALQVKRRYPDAIFIFIMAPTFKELKERLISRNTEVPEVVEKRLKRAREELLLFKEYDYIVINDNLEEAIEQIKYITKSEKLKSKHYKEHIQLMLEN</sequence>
<evidence type="ECO:0000313" key="2">
    <source>
        <dbReference type="Proteomes" id="UP000188637"/>
    </source>
</evidence>
<reference evidence="1" key="1">
    <citation type="submission" date="2016-08" db="EMBL/GenBank/DDBJ databases">
        <authorList>
            <person name="Ngugi D.K."/>
            <person name="Miyake S."/>
            <person name="Stingl U."/>
        </authorList>
    </citation>
    <scope>NUCLEOTIDE SEQUENCE</scope>
    <source>
        <strain evidence="1">SCG-D08WGA-EpuloA1</strain>
    </source>
</reference>
<comment type="caution">
    <text evidence="1">The sequence shown here is derived from an EMBL/GenBank/DDBJ whole genome shotgun (WGS) entry which is preliminary data.</text>
</comment>
<name>A0ACC8XHH2_9FIRM</name>
<keyword evidence="1" id="KW-0418">Kinase</keyword>
<protein>
    <submittedName>
        <fullName evidence="1">Guanylate kinase</fullName>
    </submittedName>
</protein>
<evidence type="ECO:0000313" key="1">
    <source>
        <dbReference type="EMBL" id="ONI43053.1"/>
    </source>
</evidence>
<proteinExistence type="predicted"/>